<dbReference type="AlphaFoldDB" id="A0A0R0BMV3"/>
<name>A0A0R0BMV3_9GAMM</name>
<dbReference type="EMBL" id="LDJH01000011">
    <property type="protein sequence ID" value="KRG58363.1"/>
    <property type="molecule type" value="Genomic_DNA"/>
</dbReference>
<dbReference type="InterPro" id="IPR051021">
    <property type="entry name" value="Mito_Ser/Thr_phosphatase"/>
</dbReference>
<dbReference type="Proteomes" id="UP000051254">
    <property type="component" value="Unassembled WGS sequence"/>
</dbReference>
<evidence type="ECO:0000256" key="1">
    <source>
        <dbReference type="ARBA" id="ARBA00022801"/>
    </source>
</evidence>
<feature type="active site" description="Tele-phosphohistidine intermediate" evidence="2">
    <location>
        <position position="9"/>
    </location>
</feature>
<evidence type="ECO:0000313" key="4">
    <source>
        <dbReference type="EMBL" id="KRG58363.1"/>
    </source>
</evidence>
<dbReference type="PATRIC" id="fig|266128.3.peg.247"/>
<proteinExistence type="predicted"/>
<dbReference type="InterPro" id="IPR013078">
    <property type="entry name" value="His_Pase_superF_clade-1"/>
</dbReference>
<gene>
    <name evidence="4" type="ORF">ABB25_06870</name>
</gene>
<dbReference type="Gene3D" id="3.40.50.1240">
    <property type="entry name" value="Phosphoglycerate mutase-like"/>
    <property type="match status" value="1"/>
</dbReference>
<dbReference type="PANTHER" id="PTHR20935">
    <property type="entry name" value="PHOSPHOGLYCERATE MUTASE-RELATED"/>
    <property type="match status" value="1"/>
</dbReference>
<dbReference type="SUPFAM" id="SSF53254">
    <property type="entry name" value="Phosphoglycerate mutase-like"/>
    <property type="match status" value="1"/>
</dbReference>
<organism evidence="4 5">
    <name type="scientific">Stenotrophomonas koreensis</name>
    <dbReference type="NCBI Taxonomy" id="266128"/>
    <lineage>
        <taxon>Bacteria</taxon>
        <taxon>Pseudomonadati</taxon>
        <taxon>Pseudomonadota</taxon>
        <taxon>Gammaproteobacteria</taxon>
        <taxon>Lysobacterales</taxon>
        <taxon>Lysobacteraceae</taxon>
        <taxon>Stenotrophomonas</taxon>
    </lineage>
</organism>
<evidence type="ECO:0000256" key="2">
    <source>
        <dbReference type="PIRSR" id="PIRSR613078-1"/>
    </source>
</evidence>
<protein>
    <submittedName>
        <fullName evidence="4">Phosphoglycerate mutase</fullName>
    </submittedName>
</protein>
<dbReference type="InterPro" id="IPR029033">
    <property type="entry name" value="His_PPase_superfam"/>
</dbReference>
<accession>A0A0R0BMV3</accession>
<dbReference type="GO" id="GO:0016787">
    <property type="term" value="F:hydrolase activity"/>
    <property type="evidence" value="ECO:0007669"/>
    <property type="project" value="UniProtKB-KW"/>
</dbReference>
<reference evidence="4 5" key="1">
    <citation type="submission" date="2015-05" db="EMBL/GenBank/DDBJ databases">
        <title>Genome sequencing and analysis of members of genus Stenotrophomonas.</title>
        <authorList>
            <person name="Patil P.P."/>
            <person name="Midha S."/>
            <person name="Patil P.B."/>
        </authorList>
    </citation>
    <scope>NUCLEOTIDE SEQUENCE [LARGE SCALE GENOMIC DNA]</scope>
    <source>
        <strain evidence="4 5">DSM 17805</strain>
    </source>
</reference>
<evidence type="ECO:0000313" key="5">
    <source>
        <dbReference type="Proteomes" id="UP000051254"/>
    </source>
</evidence>
<dbReference type="STRING" id="266128.ABB25_06870"/>
<dbReference type="RefSeq" id="WP_057665261.1">
    <property type="nucleotide sequence ID" value="NZ_JBEWQO010000004.1"/>
</dbReference>
<comment type="caution">
    <text evidence="4">The sequence shown here is derived from an EMBL/GenBank/DDBJ whole genome shotgun (WGS) entry which is preliminary data.</text>
</comment>
<dbReference type="CDD" id="cd07067">
    <property type="entry name" value="HP_PGM_like"/>
    <property type="match status" value="1"/>
</dbReference>
<feature type="active site" description="Proton donor/acceptor" evidence="2">
    <location>
        <position position="83"/>
    </location>
</feature>
<dbReference type="OrthoDB" id="9810154at2"/>
<dbReference type="PANTHER" id="PTHR20935:SF1">
    <property type="entry name" value="SLL1549 PROTEIN"/>
    <property type="match status" value="1"/>
</dbReference>
<evidence type="ECO:0000256" key="3">
    <source>
        <dbReference type="PIRSR" id="PIRSR613078-2"/>
    </source>
</evidence>
<dbReference type="Pfam" id="PF00300">
    <property type="entry name" value="His_Phos_1"/>
    <property type="match status" value="1"/>
</dbReference>
<sequence length="158" mass="17160">MRELILLRHAHAEAAADGLADMDRPLSAVGQAEAEAAGRWLRDNHLLPDRVICSPARRTRETLEAVLAQTGYVEQRLEPRIYEAMPGSLVSLIEQHAEVQRLLLVGHNPGLEQLVALLNSGSSSEYRGMPPAGIAVLSLPAQAALEPGVATLTSFWWP</sequence>
<feature type="binding site" evidence="3">
    <location>
        <position position="58"/>
    </location>
    <ligand>
        <name>substrate</name>
    </ligand>
</feature>
<dbReference type="SMART" id="SM00855">
    <property type="entry name" value="PGAM"/>
    <property type="match status" value="1"/>
</dbReference>
<keyword evidence="1" id="KW-0378">Hydrolase</keyword>
<keyword evidence="5" id="KW-1185">Reference proteome</keyword>